<gene>
    <name evidence="1" type="ORF">ACFPPD_26770</name>
</gene>
<proteinExistence type="predicted"/>
<accession>A0ABW0M2N8</accession>
<keyword evidence="2" id="KW-1185">Reference proteome</keyword>
<protein>
    <submittedName>
        <fullName evidence="1">DUF3891 family protein</fullName>
    </submittedName>
</protein>
<dbReference type="InterPro" id="IPR024992">
    <property type="entry name" value="DUF3891"/>
</dbReference>
<dbReference type="RefSeq" id="WP_209749790.1">
    <property type="nucleotide sequence ID" value="NZ_JBHSMH010000120.1"/>
</dbReference>
<dbReference type="Proteomes" id="UP001596105">
    <property type="component" value="Unassembled WGS sequence"/>
</dbReference>
<comment type="caution">
    <text evidence="1">The sequence shown here is derived from an EMBL/GenBank/DDBJ whole genome shotgun (WGS) entry which is preliminary data.</text>
</comment>
<evidence type="ECO:0000313" key="2">
    <source>
        <dbReference type="Proteomes" id="UP001596105"/>
    </source>
</evidence>
<sequence length="250" mass="29387">MIVRETEQYFYMTTQHDHAQLSYEIAKLLSDDLMVDRRWSNSVLLAIREHDRGWIRLDETPIWNDRDSVPFSFQDYPLLPKLILYRFGLDEVEHMDVYAALLCSMHYATFTHLRQSAIPDCMAFIRHESDRQERIIAKLGPMDKSAILKHLSLLRLCDEISLFICLNEPGASKEKEHPWYREGFETIVEGRKIHAHWINRHEIQIRPYLFKKPFSASLKTKQVSKLSVDRVGIDIAYKEAGWVKLLVGIT</sequence>
<name>A0ABW0M2N8_9BACL</name>
<dbReference type="EMBL" id="JBHSMH010000120">
    <property type="protein sequence ID" value="MFC5472293.1"/>
    <property type="molecule type" value="Genomic_DNA"/>
</dbReference>
<reference evidence="2" key="1">
    <citation type="journal article" date="2019" name="Int. J. Syst. Evol. Microbiol.">
        <title>The Global Catalogue of Microorganisms (GCM) 10K type strain sequencing project: providing services to taxonomists for standard genome sequencing and annotation.</title>
        <authorList>
            <consortium name="The Broad Institute Genomics Platform"/>
            <consortium name="The Broad Institute Genome Sequencing Center for Infectious Disease"/>
            <person name="Wu L."/>
            <person name="Ma J."/>
        </authorList>
    </citation>
    <scope>NUCLEOTIDE SEQUENCE [LARGE SCALE GENOMIC DNA]</scope>
    <source>
        <strain evidence="2">CCUG 57113</strain>
    </source>
</reference>
<evidence type="ECO:0000313" key="1">
    <source>
        <dbReference type="EMBL" id="MFC5472293.1"/>
    </source>
</evidence>
<dbReference type="Pfam" id="PF13030">
    <property type="entry name" value="DUF3891"/>
    <property type="match status" value="1"/>
</dbReference>
<organism evidence="1 2">
    <name type="scientific">Cohnella suwonensis</name>
    <dbReference type="NCBI Taxonomy" id="696072"/>
    <lineage>
        <taxon>Bacteria</taxon>
        <taxon>Bacillati</taxon>
        <taxon>Bacillota</taxon>
        <taxon>Bacilli</taxon>
        <taxon>Bacillales</taxon>
        <taxon>Paenibacillaceae</taxon>
        <taxon>Cohnella</taxon>
    </lineage>
</organism>